<evidence type="ECO:0000313" key="7">
    <source>
        <dbReference type="Proteomes" id="UP000032180"/>
    </source>
</evidence>
<keyword evidence="1 2" id="KW-0694">RNA-binding</keyword>
<evidence type="ECO:0000256" key="4">
    <source>
        <dbReference type="SAM" id="Phobius"/>
    </source>
</evidence>
<dbReference type="AlphaFoldDB" id="A0A0D9VK57"/>
<reference evidence="7" key="2">
    <citation type="submission" date="2013-12" db="EMBL/GenBank/DDBJ databases">
        <authorList>
            <person name="Yu Y."/>
            <person name="Lee S."/>
            <person name="de Baynast K."/>
            <person name="Wissotski M."/>
            <person name="Liu L."/>
            <person name="Talag J."/>
            <person name="Goicoechea J."/>
            <person name="Angelova A."/>
            <person name="Jetty R."/>
            <person name="Kudrna D."/>
            <person name="Golser W."/>
            <person name="Rivera L."/>
            <person name="Zhang J."/>
            <person name="Wing R."/>
        </authorList>
    </citation>
    <scope>NUCLEOTIDE SEQUENCE</scope>
</reference>
<dbReference type="SUPFAM" id="SSF54928">
    <property type="entry name" value="RNA-binding domain, RBD"/>
    <property type="match status" value="1"/>
</dbReference>
<keyword evidence="4" id="KW-1133">Transmembrane helix</keyword>
<dbReference type="PANTHER" id="PTHR11176:SF57">
    <property type="entry name" value="PROTEIN BOULE"/>
    <property type="match status" value="1"/>
</dbReference>
<evidence type="ECO:0000256" key="2">
    <source>
        <dbReference type="PROSITE-ProRule" id="PRU00176"/>
    </source>
</evidence>
<dbReference type="EnsemblPlants" id="LPERR02G24450.1">
    <property type="protein sequence ID" value="LPERR02G24450.1"/>
    <property type="gene ID" value="LPERR02G24450"/>
</dbReference>
<evidence type="ECO:0000256" key="3">
    <source>
        <dbReference type="SAM" id="MobiDB-lite"/>
    </source>
</evidence>
<dbReference type="CDD" id="cd12384">
    <property type="entry name" value="RRM_RBM24_RBM38_like"/>
    <property type="match status" value="1"/>
</dbReference>
<feature type="transmembrane region" description="Helical" evidence="4">
    <location>
        <begin position="345"/>
        <end position="364"/>
    </location>
</feature>
<dbReference type="Proteomes" id="UP000032180">
    <property type="component" value="Chromosome 2"/>
</dbReference>
<reference evidence="6" key="3">
    <citation type="submission" date="2015-04" db="UniProtKB">
        <authorList>
            <consortium name="EnsemblPlants"/>
        </authorList>
    </citation>
    <scope>IDENTIFICATION</scope>
</reference>
<keyword evidence="7" id="KW-1185">Reference proteome</keyword>
<dbReference type="Gramene" id="LPERR02G24450.1">
    <property type="protein sequence ID" value="LPERR02G24450.1"/>
    <property type="gene ID" value="LPERR02G24450"/>
</dbReference>
<feature type="region of interest" description="Disordered" evidence="3">
    <location>
        <begin position="1"/>
        <end position="20"/>
    </location>
</feature>
<dbReference type="Pfam" id="PF00076">
    <property type="entry name" value="RRM_1"/>
    <property type="match status" value="1"/>
</dbReference>
<dbReference type="InterPro" id="IPR012677">
    <property type="entry name" value="Nucleotide-bd_a/b_plait_sf"/>
</dbReference>
<evidence type="ECO:0000259" key="5">
    <source>
        <dbReference type="PROSITE" id="PS50102"/>
    </source>
</evidence>
<dbReference type="Gene3D" id="3.30.70.330">
    <property type="match status" value="1"/>
</dbReference>
<evidence type="ECO:0000256" key="1">
    <source>
        <dbReference type="ARBA" id="ARBA00022884"/>
    </source>
</evidence>
<dbReference type="InterPro" id="IPR000504">
    <property type="entry name" value="RRM_dom"/>
</dbReference>
<organism evidence="6 7">
    <name type="scientific">Leersia perrieri</name>
    <dbReference type="NCBI Taxonomy" id="77586"/>
    <lineage>
        <taxon>Eukaryota</taxon>
        <taxon>Viridiplantae</taxon>
        <taxon>Streptophyta</taxon>
        <taxon>Embryophyta</taxon>
        <taxon>Tracheophyta</taxon>
        <taxon>Spermatophyta</taxon>
        <taxon>Magnoliopsida</taxon>
        <taxon>Liliopsida</taxon>
        <taxon>Poales</taxon>
        <taxon>Poaceae</taxon>
        <taxon>BOP clade</taxon>
        <taxon>Oryzoideae</taxon>
        <taxon>Oryzeae</taxon>
        <taxon>Oryzinae</taxon>
        <taxon>Leersia</taxon>
    </lineage>
</organism>
<dbReference type="GO" id="GO:0003723">
    <property type="term" value="F:RNA binding"/>
    <property type="evidence" value="ECO:0007669"/>
    <property type="project" value="UniProtKB-UniRule"/>
</dbReference>
<name>A0A0D9VK57_9ORYZ</name>
<dbReference type="InterPro" id="IPR035979">
    <property type="entry name" value="RBD_domain_sf"/>
</dbReference>
<dbReference type="eggNOG" id="KOG0149">
    <property type="taxonomic scope" value="Eukaryota"/>
</dbReference>
<dbReference type="SMART" id="SM00360">
    <property type="entry name" value="RRM"/>
    <property type="match status" value="1"/>
</dbReference>
<protein>
    <recommendedName>
        <fullName evidence="5">RRM domain-containing protein</fullName>
    </recommendedName>
</protein>
<sequence length="366" mass="39421">MALQQQQTGSASGSASASSSSSGLHLLASPFGDTTYTKVFVGGLAWETTSERLRRFYDRFGDILEAVVITDRHSGRSKGYGFVTFRDPESARKACEDPTPVIDGRRANCNLASLGRAQPAVPLGRPRSAGSYFGVPVPRGIYVGGSYGQSRPLPLGYYQGYPVPQYSYTTYGTEYIYPQGTLNPYVGQQYVPIYGVSPAANTTNQPFSQFSPSISGGSNGYVAVHGYNVPGNPFVQLTGSNFSSASPTPRPTIQAPFLQHRFLLIHTWSSQPILLSLHRLVVQTKEQAKIAAGQKSSAAVFVVLVLTWQVIILAFIRLSLSWSSDVPGNHDVVPMDGAMIQEQRLLLSVLLGYILCLNGTAIIAGA</sequence>
<keyword evidence="4" id="KW-0472">Membrane</keyword>
<dbReference type="PROSITE" id="PS50102">
    <property type="entry name" value="RRM"/>
    <property type="match status" value="1"/>
</dbReference>
<feature type="domain" description="RRM" evidence="5">
    <location>
        <begin position="37"/>
        <end position="119"/>
    </location>
</feature>
<evidence type="ECO:0000313" key="6">
    <source>
        <dbReference type="EnsemblPlants" id="LPERR02G24450.1"/>
    </source>
</evidence>
<feature type="transmembrane region" description="Helical" evidence="4">
    <location>
        <begin position="298"/>
        <end position="316"/>
    </location>
</feature>
<dbReference type="HOGENOM" id="CLU_048669_0_0_1"/>
<accession>A0A0D9VK57</accession>
<feature type="compositionally biased region" description="Low complexity" evidence="3">
    <location>
        <begin position="9"/>
        <end position="20"/>
    </location>
</feature>
<keyword evidence="4" id="KW-0812">Transmembrane</keyword>
<proteinExistence type="predicted"/>
<reference evidence="6 7" key="1">
    <citation type="submission" date="2012-08" db="EMBL/GenBank/DDBJ databases">
        <title>Oryza genome evolution.</title>
        <authorList>
            <person name="Wing R.A."/>
        </authorList>
    </citation>
    <scope>NUCLEOTIDE SEQUENCE</scope>
</reference>
<dbReference type="PANTHER" id="PTHR11176">
    <property type="entry name" value="BOULE-RELATED"/>
    <property type="match status" value="1"/>
</dbReference>
<dbReference type="STRING" id="77586.A0A0D9VK57"/>